<evidence type="ECO:0000313" key="3">
    <source>
        <dbReference type="Proteomes" id="UP000789901"/>
    </source>
</evidence>
<evidence type="ECO:0000313" key="2">
    <source>
        <dbReference type="EMBL" id="CAG8819980.1"/>
    </source>
</evidence>
<gene>
    <name evidence="2" type="ORF">GMARGA_LOCUS27453</name>
</gene>
<reference evidence="2 3" key="1">
    <citation type="submission" date="2021-06" db="EMBL/GenBank/DDBJ databases">
        <authorList>
            <person name="Kallberg Y."/>
            <person name="Tangrot J."/>
            <person name="Rosling A."/>
        </authorList>
    </citation>
    <scope>NUCLEOTIDE SEQUENCE [LARGE SCALE GENOMIC DNA]</scope>
    <source>
        <strain evidence="2 3">120-4 pot B 10/14</strain>
    </source>
</reference>
<feature type="region of interest" description="Disordered" evidence="1">
    <location>
        <begin position="1"/>
        <end position="59"/>
    </location>
</feature>
<evidence type="ECO:0000256" key="1">
    <source>
        <dbReference type="SAM" id="MobiDB-lite"/>
    </source>
</evidence>
<sequence>KYSKTNITRKLKELDPKKESEDDKVDDSNETRVDKENNSENNDNKELPRRGQIMLIKSR</sequence>
<feature type="non-terminal residue" evidence="2">
    <location>
        <position position="1"/>
    </location>
</feature>
<dbReference type="Proteomes" id="UP000789901">
    <property type="component" value="Unassembled WGS sequence"/>
</dbReference>
<dbReference type="EMBL" id="CAJVQB010033576">
    <property type="protein sequence ID" value="CAG8819980.1"/>
    <property type="molecule type" value="Genomic_DNA"/>
</dbReference>
<protein>
    <submittedName>
        <fullName evidence="2">26631_t:CDS:1</fullName>
    </submittedName>
</protein>
<name>A0ABN7W766_GIGMA</name>
<comment type="caution">
    <text evidence="2">The sequence shown here is derived from an EMBL/GenBank/DDBJ whole genome shotgun (WGS) entry which is preliminary data.</text>
</comment>
<organism evidence="2 3">
    <name type="scientific">Gigaspora margarita</name>
    <dbReference type="NCBI Taxonomy" id="4874"/>
    <lineage>
        <taxon>Eukaryota</taxon>
        <taxon>Fungi</taxon>
        <taxon>Fungi incertae sedis</taxon>
        <taxon>Mucoromycota</taxon>
        <taxon>Glomeromycotina</taxon>
        <taxon>Glomeromycetes</taxon>
        <taxon>Diversisporales</taxon>
        <taxon>Gigasporaceae</taxon>
        <taxon>Gigaspora</taxon>
    </lineage>
</organism>
<accession>A0ABN7W766</accession>
<feature type="compositionally biased region" description="Basic and acidic residues" evidence="1">
    <location>
        <begin position="10"/>
        <end position="49"/>
    </location>
</feature>
<proteinExistence type="predicted"/>
<keyword evidence="3" id="KW-1185">Reference proteome</keyword>